<name>A0AA86NAU0_9EUKA</name>
<dbReference type="EMBL" id="CATOUU010000667">
    <property type="protein sequence ID" value="CAI9939692.1"/>
    <property type="molecule type" value="Genomic_DNA"/>
</dbReference>
<reference evidence="1" key="1">
    <citation type="submission" date="2023-06" db="EMBL/GenBank/DDBJ databases">
        <authorList>
            <person name="Kurt Z."/>
        </authorList>
    </citation>
    <scope>NUCLEOTIDE SEQUENCE</scope>
</reference>
<comment type="caution">
    <text evidence="1">The sequence shown here is derived from an EMBL/GenBank/DDBJ whole genome shotgun (WGS) entry which is preliminary data.</text>
</comment>
<dbReference type="EMBL" id="CAXDID020000487">
    <property type="protein sequence ID" value="CAL6096696.1"/>
    <property type="molecule type" value="Genomic_DNA"/>
</dbReference>
<accession>A0AA86NAU0</accession>
<organism evidence="1">
    <name type="scientific">Hexamita inflata</name>
    <dbReference type="NCBI Taxonomy" id="28002"/>
    <lineage>
        <taxon>Eukaryota</taxon>
        <taxon>Metamonada</taxon>
        <taxon>Diplomonadida</taxon>
        <taxon>Hexamitidae</taxon>
        <taxon>Hexamitinae</taxon>
        <taxon>Hexamita</taxon>
    </lineage>
</organism>
<dbReference type="EMBL" id="CAXDID020000197">
    <property type="protein sequence ID" value="CAL6053564.1"/>
    <property type="molecule type" value="Genomic_DNA"/>
</dbReference>
<dbReference type="AlphaFoldDB" id="A0AA86NAU0"/>
<dbReference type="Proteomes" id="UP001642409">
    <property type="component" value="Unassembled WGS sequence"/>
</dbReference>
<evidence type="ECO:0000313" key="4">
    <source>
        <dbReference type="EMBL" id="CAL6096696.1"/>
    </source>
</evidence>
<reference evidence="3 5" key="2">
    <citation type="submission" date="2024-07" db="EMBL/GenBank/DDBJ databases">
        <authorList>
            <person name="Akdeniz Z."/>
        </authorList>
    </citation>
    <scope>NUCLEOTIDE SEQUENCE [LARGE SCALE GENOMIC DNA]</scope>
</reference>
<dbReference type="EMBL" id="CATOUU010000085">
    <property type="protein sequence ID" value="CAI9915998.1"/>
    <property type="molecule type" value="Genomic_DNA"/>
</dbReference>
<evidence type="ECO:0000313" key="2">
    <source>
        <dbReference type="EMBL" id="CAI9939692.1"/>
    </source>
</evidence>
<proteinExistence type="predicted"/>
<evidence type="ECO:0000313" key="1">
    <source>
        <dbReference type="EMBL" id="CAI9915998.1"/>
    </source>
</evidence>
<evidence type="ECO:0000313" key="3">
    <source>
        <dbReference type="EMBL" id="CAL6053564.1"/>
    </source>
</evidence>
<evidence type="ECO:0000313" key="5">
    <source>
        <dbReference type="Proteomes" id="UP001642409"/>
    </source>
</evidence>
<sequence>MVHASNQTSSVVQLSANHVYVSHSFSNISFSHYAPGFKPFPCLSTPHVHTLCNQTFVIILKTVLFKQRIQSSNKFCLKVVFSLIIDFSFFQNRESRNVSKILCLVRITKIKRELDMWPK</sequence>
<gene>
    <name evidence="2" type="ORF">HINF_LOCUS27337</name>
    <name evidence="1" type="ORF">HINF_LOCUS3643</name>
    <name evidence="3" type="ORF">HINF_LOCUS45420</name>
    <name evidence="4" type="ORF">HINF_LOCUS68554</name>
</gene>
<keyword evidence="5" id="KW-1185">Reference proteome</keyword>
<protein>
    <submittedName>
        <fullName evidence="3">Hypothetical_protein</fullName>
    </submittedName>
</protein>